<protein>
    <submittedName>
        <fullName evidence="2">Outer membrane protein beta-barrel domain</fullName>
    </submittedName>
</protein>
<accession>A0A2N3I8H5</accession>
<gene>
    <name evidence="2" type="ORF">Rain11_2316</name>
</gene>
<evidence type="ECO:0000313" key="3">
    <source>
        <dbReference type="Proteomes" id="UP000233387"/>
    </source>
</evidence>
<sequence length="237" mass="27802">MLQKYFYVVFFVLFFVKIAFPQDTIQYFDKGKKIYEIYFGEKDSVDMRSILPRVSVGLHFPQGNFYPLETFNSRFWSVGLVYSHQIRKIQGNIAFGFEFTWNNLAFAEDKTLVRTRDSVVYLPIDGTNIRQTKLTIAHLSLPLMFYKNFKPFWRVGVGGYADIRLSSFTKLRYDDLAGEKVKIKSFSDYHLRPLRVGVQAEVFFKIYRLFARYDLTTLFSPQKAPDTQLFVIGIGLF</sequence>
<proteinExistence type="predicted"/>
<reference evidence="2 3" key="1">
    <citation type="submission" date="2017-06" db="EMBL/GenBank/DDBJ databases">
        <title>Raineya orbicola gen. nov., sp. nov. a slightly thermophilic bacterium of the phylum Bacteroidetes and the description of Raineyaceae fam. nov.</title>
        <authorList>
            <person name="Albuquerque L."/>
            <person name="Polonia A.R.M."/>
            <person name="Barroso C."/>
            <person name="Froufe H.J.C."/>
            <person name="Lage O."/>
            <person name="Lobo-Da-Cunha A."/>
            <person name="Egas C."/>
            <person name="Da Costa M.S."/>
        </authorList>
    </citation>
    <scope>NUCLEOTIDE SEQUENCE [LARGE SCALE GENOMIC DNA]</scope>
    <source>
        <strain evidence="2 3">SPSPC-11</strain>
    </source>
</reference>
<comment type="caution">
    <text evidence="2">The sequence shown here is derived from an EMBL/GenBank/DDBJ whole genome shotgun (WGS) entry which is preliminary data.</text>
</comment>
<organism evidence="2 3">
    <name type="scientific">Raineya orbicola</name>
    <dbReference type="NCBI Taxonomy" id="2016530"/>
    <lineage>
        <taxon>Bacteria</taxon>
        <taxon>Pseudomonadati</taxon>
        <taxon>Bacteroidota</taxon>
        <taxon>Cytophagia</taxon>
        <taxon>Cytophagales</taxon>
        <taxon>Raineyaceae</taxon>
        <taxon>Raineya</taxon>
    </lineage>
</organism>
<dbReference type="AlphaFoldDB" id="A0A2N3I8H5"/>
<dbReference type="Proteomes" id="UP000233387">
    <property type="component" value="Unassembled WGS sequence"/>
</dbReference>
<evidence type="ECO:0000259" key="1">
    <source>
        <dbReference type="Pfam" id="PF13568"/>
    </source>
</evidence>
<keyword evidence="3" id="KW-1185">Reference proteome</keyword>
<dbReference type="OrthoDB" id="891525at2"/>
<dbReference type="RefSeq" id="WP_101359578.1">
    <property type="nucleotide sequence ID" value="NZ_NKXO01000044.1"/>
</dbReference>
<dbReference type="Pfam" id="PF13568">
    <property type="entry name" value="OMP_b-brl_2"/>
    <property type="match status" value="1"/>
</dbReference>
<feature type="domain" description="Outer membrane protein beta-barrel" evidence="1">
    <location>
        <begin position="76"/>
        <end position="210"/>
    </location>
</feature>
<dbReference type="InterPro" id="IPR025665">
    <property type="entry name" value="Beta-barrel_OMP_2"/>
</dbReference>
<evidence type="ECO:0000313" key="2">
    <source>
        <dbReference type="EMBL" id="PKQ66595.1"/>
    </source>
</evidence>
<dbReference type="EMBL" id="NKXO01000044">
    <property type="protein sequence ID" value="PKQ66595.1"/>
    <property type="molecule type" value="Genomic_DNA"/>
</dbReference>
<name>A0A2N3I8H5_9BACT</name>